<evidence type="ECO:0000313" key="2">
    <source>
        <dbReference type="EMBL" id="SSA45688.1"/>
    </source>
</evidence>
<dbReference type="Proteomes" id="UP000245839">
    <property type="component" value="Unassembled WGS sequence"/>
</dbReference>
<accession>A0A2Y9AQS8</accession>
<gene>
    <name evidence="1" type="ORF">BCF38_1046</name>
    <name evidence="2" type="ORF">SAMN05421539_1046</name>
</gene>
<dbReference type="Gene3D" id="2.30.320.10">
    <property type="entry name" value="YwqG-like"/>
    <property type="match status" value="1"/>
</dbReference>
<sequence length="64" mass="7110">MFGPSANVQGAAEENQSRHLLLQLTSDDMPGFLWGDVGVLQFWIDHADLEARNWGAAEMTMEGF</sequence>
<dbReference type="SUPFAM" id="SSF103032">
    <property type="entry name" value="Hypothetical protein YwqG"/>
    <property type="match status" value="1"/>
</dbReference>
<dbReference type="InterPro" id="IPR035948">
    <property type="entry name" value="YwqG-like_sf"/>
</dbReference>
<dbReference type="InterPro" id="IPR015315">
    <property type="entry name" value="DUF1963"/>
</dbReference>
<name>A0A2Y9AQS8_9RHOB</name>
<evidence type="ECO:0000313" key="4">
    <source>
        <dbReference type="Proteomes" id="UP000251571"/>
    </source>
</evidence>
<dbReference type="AlphaFoldDB" id="A0A2Y9AQS8"/>
<evidence type="ECO:0000313" key="1">
    <source>
        <dbReference type="EMBL" id="PWJ19078.1"/>
    </source>
</evidence>
<dbReference type="Proteomes" id="UP000251571">
    <property type="component" value="Unassembled WGS sequence"/>
</dbReference>
<proteinExistence type="predicted"/>
<dbReference type="EMBL" id="UETC01000004">
    <property type="protein sequence ID" value="SSA45688.1"/>
    <property type="molecule type" value="Genomic_DNA"/>
</dbReference>
<reference evidence="1 3" key="3">
    <citation type="submission" date="2018-03" db="EMBL/GenBank/DDBJ databases">
        <title>Genomic Encyclopedia of Archaeal and Bacterial Type Strains, Phase II (KMG-II): from individual species to whole genera.</title>
        <authorList>
            <person name="Goeker M."/>
        </authorList>
    </citation>
    <scope>NUCLEOTIDE SEQUENCE [LARGE SCALE GENOMIC DNA]</scope>
    <source>
        <strain evidence="1 3">DSM 25227</strain>
    </source>
</reference>
<dbReference type="Pfam" id="PF09234">
    <property type="entry name" value="DUF1963"/>
    <property type="match status" value="1"/>
</dbReference>
<protein>
    <submittedName>
        <fullName evidence="1">Uncharacterized protein DUF1963</fullName>
    </submittedName>
</protein>
<organism evidence="2 4">
    <name type="scientific">Jannaschia seohaensis</name>
    <dbReference type="NCBI Taxonomy" id="475081"/>
    <lineage>
        <taxon>Bacteria</taxon>
        <taxon>Pseudomonadati</taxon>
        <taxon>Pseudomonadota</taxon>
        <taxon>Alphaproteobacteria</taxon>
        <taxon>Rhodobacterales</taxon>
        <taxon>Roseobacteraceae</taxon>
        <taxon>Jannaschia</taxon>
    </lineage>
</organism>
<reference evidence="4" key="2">
    <citation type="submission" date="2016-10" db="EMBL/GenBank/DDBJ databases">
        <authorList>
            <person name="Varghese N."/>
            <person name="Submissions S."/>
        </authorList>
    </citation>
    <scope>NUCLEOTIDE SEQUENCE [LARGE SCALE GENOMIC DNA]</scope>
    <source>
        <strain evidence="4">DSM 25227</strain>
    </source>
</reference>
<reference evidence="2" key="1">
    <citation type="submission" date="2016-10" db="EMBL/GenBank/DDBJ databases">
        <authorList>
            <person name="Cai Z."/>
        </authorList>
    </citation>
    <scope>NUCLEOTIDE SEQUENCE [LARGE SCALE GENOMIC DNA]</scope>
    <source>
        <strain evidence="2">DSM 25227</strain>
    </source>
</reference>
<evidence type="ECO:0000313" key="3">
    <source>
        <dbReference type="Proteomes" id="UP000245839"/>
    </source>
</evidence>
<dbReference type="EMBL" id="QGDJ01000004">
    <property type="protein sequence ID" value="PWJ19078.1"/>
    <property type="molecule type" value="Genomic_DNA"/>
</dbReference>
<keyword evidence="3" id="KW-1185">Reference proteome</keyword>